<dbReference type="Pfam" id="PF13392">
    <property type="entry name" value="HNH_3"/>
    <property type="match status" value="1"/>
</dbReference>
<organism evidence="2">
    <name type="scientific">bioreactor metagenome</name>
    <dbReference type="NCBI Taxonomy" id="1076179"/>
    <lineage>
        <taxon>unclassified sequences</taxon>
        <taxon>metagenomes</taxon>
        <taxon>ecological metagenomes</taxon>
    </lineage>
</organism>
<accession>A0A645AZH5</accession>
<dbReference type="SUPFAM" id="SSF54060">
    <property type="entry name" value="His-Me finger endonucleases"/>
    <property type="match status" value="1"/>
</dbReference>
<dbReference type="AlphaFoldDB" id="A0A645AZH5"/>
<sequence>MPRKSIFSEEEAAFIVENIDGRRNAEMIQLLKEEFGKEVSVKQFQNWRTNHRVKSKIELPGWKKGLKAGVDFKIKKQQKNFLPIGTERISVRGIAEVKTGPLTWKQKHRIIWEEVNGPLPDDCCILFANDDKTDFAIENLVCITRRELAVLNKRKFDYYDKETKETALLLTKIAIKRSELKKDADKR</sequence>
<feature type="domain" description="HNH nuclease" evidence="1">
    <location>
        <begin position="105"/>
        <end position="149"/>
    </location>
</feature>
<dbReference type="Gene3D" id="3.90.75.20">
    <property type="match status" value="1"/>
</dbReference>
<evidence type="ECO:0000313" key="2">
    <source>
        <dbReference type="EMBL" id="MPM58592.1"/>
    </source>
</evidence>
<dbReference type="InterPro" id="IPR003615">
    <property type="entry name" value="HNH_nuc"/>
</dbReference>
<reference evidence="2" key="1">
    <citation type="submission" date="2019-08" db="EMBL/GenBank/DDBJ databases">
        <authorList>
            <person name="Kucharzyk K."/>
            <person name="Murdoch R.W."/>
            <person name="Higgins S."/>
            <person name="Loffler F."/>
        </authorList>
    </citation>
    <scope>NUCLEOTIDE SEQUENCE</scope>
</reference>
<protein>
    <recommendedName>
        <fullName evidence="1">HNH nuclease domain-containing protein</fullName>
    </recommendedName>
</protein>
<proteinExistence type="predicted"/>
<name>A0A645AZH5_9ZZZZ</name>
<comment type="caution">
    <text evidence="2">The sequence shown here is derived from an EMBL/GenBank/DDBJ whole genome shotgun (WGS) entry which is preliminary data.</text>
</comment>
<evidence type="ECO:0000259" key="1">
    <source>
        <dbReference type="Pfam" id="PF13392"/>
    </source>
</evidence>
<gene>
    <name evidence="2" type="ORF">SDC9_105423</name>
</gene>
<dbReference type="EMBL" id="VSSQ01016847">
    <property type="protein sequence ID" value="MPM58592.1"/>
    <property type="molecule type" value="Genomic_DNA"/>
</dbReference>
<dbReference type="InterPro" id="IPR044925">
    <property type="entry name" value="His-Me_finger_sf"/>
</dbReference>